<name>A0AAD6HBW9_9EURO</name>
<comment type="catalytic activity">
    <reaction evidence="2">
        <text>Hydrolysis of terminal, non-reducing (1-&gt;4)-linked alpha-D-glucose residues with release of alpha-D-glucose.</text>
        <dbReference type="EC" id="3.2.1.20"/>
    </reaction>
</comment>
<dbReference type="AlphaFoldDB" id="A0AAD6HBW9"/>
<dbReference type="InterPro" id="IPR013780">
    <property type="entry name" value="Glyco_hydro_b"/>
</dbReference>
<comment type="catalytic activity">
    <reaction evidence="1">
        <text>Hydrolysis of terminal, non-reducing beta-D-glucosyl residues with release of beta-D-glucose.</text>
        <dbReference type="EC" id="3.2.1.21"/>
    </reaction>
</comment>
<dbReference type="Proteomes" id="UP001215712">
    <property type="component" value="Unassembled WGS sequence"/>
</dbReference>
<organism evidence="22 23">
    <name type="scientific">Penicillium malachiteum</name>
    <dbReference type="NCBI Taxonomy" id="1324776"/>
    <lineage>
        <taxon>Eukaryota</taxon>
        <taxon>Fungi</taxon>
        <taxon>Dikarya</taxon>
        <taxon>Ascomycota</taxon>
        <taxon>Pezizomycotina</taxon>
        <taxon>Eurotiomycetes</taxon>
        <taxon>Eurotiomycetidae</taxon>
        <taxon>Eurotiales</taxon>
        <taxon>Aspergillaceae</taxon>
        <taxon>Penicillium</taxon>
    </lineage>
</organism>
<evidence type="ECO:0000256" key="8">
    <source>
        <dbReference type="ARBA" id="ARBA00022525"/>
    </source>
</evidence>
<evidence type="ECO:0000256" key="7">
    <source>
        <dbReference type="ARBA" id="ARBA00014002"/>
    </source>
</evidence>
<keyword evidence="10 17" id="KW-0378">Hydrolase</keyword>
<dbReference type="Pfam" id="PF13802">
    <property type="entry name" value="Gal_mutarotas_2"/>
    <property type="match status" value="1"/>
</dbReference>
<dbReference type="GO" id="GO:0008422">
    <property type="term" value="F:beta-glucosidase activity"/>
    <property type="evidence" value="ECO:0007669"/>
    <property type="project" value="UniProtKB-EC"/>
</dbReference>
<dbReference type="InterPro" id="IPR025887">
    <property type="entry name" value="Glyco_hydro_31_N_dom"/>
</dbReference>
<evidence type="ECO:0000256" key="3">
    <source>
        <dbReference type="ARBA" id="ARBA00004613"/>
    </source>
</evidence>
<dbReference type="CDD" id="cd14752">
    <property type="entry name" value="GH31_N"/>
    <property type="match status" value="1"/>
</dbReference>
<comment type="subcellular location">
    <subcellularLocation>
        <location evidence="3">Secreted</location>
    </subcellularLocation>
</comment>
<accession>A0AAD6HBW9</accession>
<dbReference type="CDD" id="cd06602">
    <property type="entry name" value="GH31_MGAM_SI_GAA"/>
    <property type="match status" value="1"/>
</dbReference>
<dbReference type="SUPFAM" id="SSF51445">
    <property type="entry name" value="(Trans)glycosidases"/>
    <property type="match status" value="1"/>
</dbReference>
<evidence type="ECO:0000256" key="1">
    <source>
        <dbReference type="ARBA" id="ARBA00000448"/>
    </source>
</evidence>
<evidence type="ECO:0000259" key="20">
    <source>
        <dbReference type="Pfam" id="PF13802"/>
    </source>
</evidence>
<dbReference type="EC" id="3.2.1.20" evidence="5"/>
<dbReference type="GO" id="GO:0004558">
    <property type="term" value="F:alpha-1,4-glucosidase activity"/>
    <property type="evidence" value="ECO:0007669"/>
    <property type="project" value="UniProtKB-EC"/>
</dbReference>
<keyword evidence="13 17" id="KW-0326">Glycosidase</keyword>
<protein>
    <recommendedName>
        <fullName evidence="7">Probable alpha/beta-glucosidase agdC</fullName>
        <ecNumber evidence="5">3.2.1.20</ecNumber>
        <ecNumber evidence="6">3.2.1.21</ecNumber>
    </recommendedName>
</protein>
<dbReference type="GO" id="GO:0005576">
    <property type="term" value="C:extracellular region"/>
    <property type="evidence" value="ECO:0007669"/>
    <property type="project" value="UniProtKB-SubCell"/>
</dbReference>
<dbReference type="InterPro" id="IPR011013">
    <property type="entry name" value="Gal_mutarotase_sf_dom"/>
</dbReference>
<proteinExistence type="inferred from homology"/>
<dbReference type="PANTHER" id="PTHR22762">
    <property type="entry name" value="ALPHA-GLUCOSIDASE"/>
    <property type="match status" value="1"/>
</dbReference>
<feature type="domain" description="Glycosyl hydrolase family 31 C-terminal" evidence="21">
    <location>
        <begin position="685"/>
        <end position="773"/>
    </location>
</feature>
<dbReference type="SUPFAM" id="SSF51011">
    <property type="entry name" value="Glycosyl hydrolase domain"/>
    <property type="match status" value="1"/>
</dbReference>
<dbReference type="InterPro" id="IPR017853">
    <property type="entry name" value="GH"/>
</dbReference>
<evidence type="ECO:0000259" key="19">
    <source>
        <dbReference type="Pfam" id="PF01055"/>
    </source>
</evidence>
<feature type="domain" description="Glycoside hydrolase family 31 N-terminal" evidence="20">
    <location>
        <begin position="106"/>
        <end position="218"/>
    </location>
</feature>
<gene>
    <name evidence="22" type="ORF">N7493_011329</name>
</gene>
<reference evidence="22" key="1">
    <citation type="journal article" date="2023" name="IMA Fungus">
        <title>Comparative genomic study of the Penicillium genus elucidates a diverse pangenome and 15 lateral gene transfer events.</title>
        <authorList>
            <person name="Petersen C."/>
            <person name="Sorensen T."/>
            <person name="Nielsen M.R."/>
            <person name="Sondergaard T.E."/>
            <person name="Sorensen J.L."/>
            <person name="Fitzpatrick D.A."/>
            <person name="Frisvad J.C."/>
            <person name="Nielsen K.L."/>
        </authorList>
    </citation>
    <scope>NUCLEOTIDE SEQUENCE</scope>
    <source>
        <strain evidence="22">IBT 17514</strain>
    </source>
</reference>
<evidence type="ECO:0000256" key="11">
    <source>
        <dbReference type="ARBA" id="ARBA00023180"/>
    </source>
</evidence>
<evidence type="ECO:0000256" key="10">
    <source>
        <dbReference type="ARBA" id="ARBA00022801"/>
    </source>
</evidence>
<evidence type="ECO:0000256" key="16">
    <source>
        <dbReference type="ARBA" id="ARBA00025512"/>
    </source>
</evidence>
<reference evidence="22" key="2">
    <citation type="submission" date="2023-01" db="EMBL/GenBank/DDBJ databases">
        <authorList>
            <person name="Petersen C."/>
        </authorList>
    </citation>
    <scope>NUCLEOTIDE SEQUENCE</scope>
    <source>
        <strain evidence="22">IBT 17514</strain>
    </source>
</reference>
<keyword evidence="15" id="KW-0624">Polysaccharide degradation</keyword>
<feature type="signal peptide" evidence="18">
    <location>
        <begin position="1"/>
        <end position="15"/>
    </location>
</feature>
<keyword evidence="23" id="KW-1185">Reference proteome</keyword>
<dbReference type="Gene3D" id="2.60.40.1760">
    <property type="entry name" value="glycosyl hydrolase (family 31)"/>
    <property type="match status" value="1"/>
</dbReference>
<dbReference type="Pfam" id="PF21365">
    <property type="entry name" value="Glyco_hydro_31_3rd"/>
    <property type="match status" value="1"/>
</dbReference>
<comment type="similarity">
    <text evidence="4 17">Belongs to the glycosyl hydrolase 31 family.</text>
</comment>
<comment type="caution">
    <text evidence="22">The sequence shown here is derived from an EMBL/GenBank/DDBJ whole genome shotgun (WGS) entry which is preliminary data.</text>
</comment>
<evidence type="ECO:0000256" key="14">
    <source>
        <dbReference type="ARBA" id="ARBA00023316"/>
    </source>
</evidence>
<keyword evidence="12" id="KW-0119">Carbohydrate metabolism</keyword>
<keyword evidence="9 18" id="KW-0732">Signal</keyword>
<evidence type="ECO:0000256" key="6">
    <source>
        <dbReference type="ARBA" id="ARBA00012744"/>
    </source>
</evidence>
<dbReference type="GO" id="GO:0030246">
    <property type="term" value="F:carbohydrate binding"/>
    <property type="evidence" value="ECO:0007669"/>
    <property type="project" value="InterPro"/>
</dbReference>
<evidence type="ECO:0000256" key="5">
    <source>
        <dbReference type="ARBA" id="ARBA00012741"/>
    </source>
</evidence>
<sequence length="891" mass="100846">MLELFLFLLLTLVQATVIGPPFDGAEQCPGYNAININEQDSSLTADLVLANDACDLYGSDLPHLKLLVEYQTDNRLHVMIYDADEEVYQVPESVLPRPSSQSTNPDDFALRFDYQPEPFSFRVLRGDEVLFDTTGTNIVFETQYLNLRTWLPDNPNLYGLGEHSDSLRLPTTNYTRTLWSRDAYGIPPNSNLYGNHPIYVDHRGAAGSHGVFFLNSNGMDIKLDKTDDGKQYLEYNTIGGVFDFYFLAGPTPKDVSKQYSEVVGLPAMQSYWTFGFHQCRYGYQDAYEVAEVIYNYSHAHIPLETMWTDIDYMDSRRVFTLDPLRFPLEKVTELVKYLHKHNQHYIVMVDPAISDSDNGAFNRGRERSVFMYRDDNTLYQGAVWPGVTVYPDWFNPDTQAYWNNEFERFFNKKDGVDIDGLWIDMNEAANFCAWPCKDPARYSLENNLPPLPPPVRSPPRPLPGFPRNFQPIHGYLAKSSSELGTRDTKGQKAGLSGRDLISPQYQIANAAGSLSNKTIDTDLVHAGKGYVEYDTHNLYGTMMSSACREAMLQRRPEVRPLVITRSTFAGAGAHVGHWLGDNRSEWDKYRISIAQMLQFASIFQIPMVGSDVCGFGGNTTEELCARWATLGAFYPFYRNHNELGSVPQEFYRWPSVASAARKIIDIRYRLLDYLYTAFHRQTISGEPFLQPLFYVYPADAQTSDNDAQFFYGDAILISPVLDQGQPSVNAYFPNDIFYDWHTGKTIYGKGKTITLTGIAMTEIPIHIRGGFVLPLRSQSAQTTAELRRRGFEIVVAPNADGYAKGQLYLDDGESLHPASSSTVEFEYSHGKLDIHGEFGYHAEQVMIESVTVLGQSKGPVRRRDDILFDAERETVSKQVNVPLTGPMVISF</sequence>
<dbReference type="EMBL" id="JAQJAN010000020">
    <property type="protein sequence ID" value="KAJ5704191.1"/>
    <property type="molecule type" value="Genomic_DNA"/>
</dbReference>
<dbReference type="Gene3D" id="3.20.20.80">
    <property type="entry name" value="Glycosidases"/>
    <property type="match status" value="1"/>
</dbReference>
<evidence type="ECO:0000256" key="12">
    <source>
        <dbReference type="ARBA" id="ARBA00023277"/>
    </source>
</evidence>
<evidence type="ECO:0000256" key="15">
    <source>
        <dbReference type="ARBA" id="ARBA00023326"/>
    </source>
</evidence>
<dbReference type="Pfam" id="PF01055">
    <property type="entry name" value="Glyco_hydro_31_2nd"/>
    <property type="match status" value="1"/>
</dbReference>
<feature type="chain" id="PRO_5042265402" description="Probable alpha/beta-glucosidase agdC" evidence="18">
    <location>
        <begin position="16"/>
        <end position="891"/>
    </location>
</feature>
<dbReference type="PANTHER" id="PTHR22762:SF67">
    <property type="entry name" value="ALPHA_BETA-GLUCOSIDASE AGDC-RELATED"/>
    <property type="match status" value="1"/>
</dbReference>
<evidence type="ECO:0000256" key="13">
    <source>
        <dbReference type="ARBA" id="ARBA00023295"/>
    </source>
</evidence>
<dbReference type="GO" id="GO:0071555">
    <property type="term" value="P:cell wall organization"/>
    <property type="evidence" value="ECO:0007669"/>
    <property type="project" value="UniProtKB-KW"/>
</dbReference>
<evidence type="ECO:0000256" key="9">
    <source>
        <dbReference type="ARBA" id="ARBA00022729"/>
    </source>
</evidence>
<dbReference type="GO" id="GO:0000272">
    <property type="term" value="P:polysaccharide catabolic process"/>
    <property type="evidence" value="ECO:0007669"/>
    <property type="project" value="UniProtKB-KW"/>
</dbReference>
<feature type="domain" description="Glycoside hydrolase family 31 TIM barrel" evidence="19">
    <location>
        <begin position="266"/>
        <end position="677"/>
    </location>
</feature>
<dbReference type="Gene3D" id="2.60.40.1180">
    <property type="entry name" value="Golgi alpha-mannosidase II"/>
    <property type="match status" value="2"/>
</dbReference>
<evidence type="ECO:0000313" key="22">
    <source>
        <dbReference type="EMBL" id="KAJ5704191.1"/>
    </source>
</evidence>
<keyword evidence="8" id="KW-0964">Secreted</keyword>
<dbReference type="EC" id="3.2.1.21" evidence="6"/>
<comment type="function">
    <text evidence="16">Glucosidase involved in the degradation of cellulosic biomass. Has both alpha- and beta-glucosidase activity.</text>
</comment>
<keyword evidence="14" id="KW-0961">Cell wall biogenesis/degradation</keyword>
<dbReference type="PROSITE" id="PS00129">
    <property type="entry name" value="GLYCOSYL_HYDROL_F31_1"/>
    <property type="match status" value="1"/>
</dbReference>
<keyword evidence="11" id="KW-0325">Glycoprotein</keyword>
<evidence type="ECO:0000256" key="17">
    <source>
        <dbReference type="RuleBase" id="RU361185"/>
    </source>
</evidence>
<dbReference type="InterPro" id="IPR000322">
    <property type="entry name" value="Glyco_hydro_31_TIM"/>
</dbReference>
<dbReference type="InterPro" id="IPR048395">
    <property type="entry name" value="Glyco_hydro_31_C"/>
</dbReference>
<evidence type="ECO:0000313" key="23">
    <source>
        <dbReference type="Proteomes" id="UP001215712"/>
    </source>
</evidence>
<evidence type="ECO:0000256" key="4">
    <source>
        <dbReference type="ARBA" id="ARBA00007806"/>
    </source>
</evidence>
<evidence type="ECO:0000256" key="2">
    <source>
        <dbReference type="ARBA" id="ARBA00001657"/>
    </source>
</evidence>
<evidence type="ECO:0000259" key="21">
    <source>
        <dbReference type="Pfam" id="PF21365"/>
    </source>
</evidence>
<dbReference type="SUPFAM" id="SSF74650">
    <property type="entry name" value="Galactose mutarotase-like"/>
    <property type="match status" value="1"/>
</dbReference>
<evidence type="ECO:0000256" key="18">
    <source>
        <dbReference type="SAM" id="SignalP"/>
    </source>
</evidence>
<dbReference type="InterPro" id="IPR030458">
    <property type="entry name" value="Glyco_hydro_31_AS"/>
</dbReference>